<dbReference type="STRING" id="1280946.HY29_14125"/>
<feature type="transmembrane region" description="Helical" evidence="1">
    <location>
        <begin position="323"/>
        <end position="342"/>
    </location>
</feature>
<sequence length="569" mass="63570">MTNGKPLDGRDIKLKGANDLLPFFKFGALIGVVAVALALVPIFNFLSSYSTAWHPERSLLIFLAVTAIALFTAVVSYKNVPKYLKIIIKGLAVILGIYGLLLGSDFSYLSVEYEGGVRAFLMVTPFIVAAATIGALFRPSLAMVPALYLLIHKDMTRVLSGARELGRNDYAPLVEVLVFTAGAVTAMGLFVLAFDFVKRRYKLSAEQVGAVEEAIKLLPMVILCIAVGAHLGNYFMSGVAKIRLDGGVLAWVASNPTSSLMLAGYNVGAAPGSYAPGLFGFAYQILKAVEPYLNFVTLCAQFFCFLAFFRVRLMLGFTLFFDCMHIAIFLLTGALFVPWILLNSLLAAAFIAMKTDRLPKEAIIAGVLTTVVGHTIFYNARLGWYDSRELRDSFFTAVTDTGEEMRVPSSYFRQSSYLMYTRNFGFREHSRPSRHVPTSQWGQIGIGVKSSEMPNYKIMQETRKCEYHSPVEADETIYDYDVDRPAEFVSSYHQMMIEKQRKSGHRPGYHLYPHHHYSMPVRYKAFEGTNLENIRGYYYNVQTVCLGWKDGQFSRDVMVSTKSDFIPVK</sequence>
<accession>A0A062U220</accession>
<evidence type="ECO:0000313" key="2">
    <source>
        <dbReference type="EMBL" id="KCZ54391.1"/>
    </source>
</evidence>
<keyword evidence="1" id="KW-0812">Transmembrane</keyword>
<keyword evidence="1" id="KW-1133">Transmembrane helix</keyword>
<dbReference type="eggNOG" id="ENOG5033QIA">
    <property type="taxonomic scope" value="Bacteria"/>
</dbReference>
<feature type="transmembrane region" description="Helical" evidence="1">
    <location>
        <begin position="20"/>
        <end position="46"/>
    </location>
</feature>
<feature type="transmembrane region" description="Helical" evidence="1">
    <location>
        <begin position="126"/>
        <end position="151"/>
    </location>
</feature>
<keyword evidence="1" id="KW-0472">Membrane</keyword>
<dbReference type="OrthoDB" id="7605002at2"/>
<dbReference type="AlphaFoldDB" id="A0A062U220"/>
<reference evidence="2 3" key="1">
    <citation type="journal article" date="2014" name="Antonie Van Leeuwenhoek">
        <title>Hyphomonas beringensis sp. nov. and Hyphomonas chukchiensis sp. nov., isolated from surface seawater of the Bering Sea and Chukchi Sea.</title>
        <authorList>
            <person name="Li C."/>
            <person name="Lai Q."/>
            <person name="Li G."/>
            <person name="Dong C."/>
            <person name="Wang J."/>
            <person name="Liao Y."/>
            <person name="Shao Z."/>
        </authorList>
    </citation>
    <scope>NUCLEOTIDE SEQUENCE [LARGE SCALE GENOMIC DNA]</scope>
    <source>
        <strain evidence="2 3">25B14_1</strain>
    </source>
</reference>
<comment type="caution">
    <text evidence="2">The sequence shown here is derived from an EMBL/GenBank/DDBJ whole genome shotgun (WGS) entry which is preliminary data.</text>
</comment>
<feature type="transmembrane region" description="Helical" evidence="1">
    <location>
        <begin position="214"/>
        <end position="236"/>
    </location>
</feature>
<dbReference type="Proteomes" id="UP000027037">
    <property type="component" value="Unassembled WGS sequence"/>
</dbReference>
<feature type="transmembrane region" description="Helical" evidence="1">
    <location>
        <begin position="362"/>
        <end position="380"/>
    </location>
</feature>
<feature type="transmembrane region" description="Helical" evidence="1">
    <location>
        <begin position="86"/>
        <end position="106"/>
    </location>
</feature>
<feature type="transmembrane region" description="Helical" evidence="1">
    <location>
        <begin position="292"/>
        <end position="311"/>
    </location>
</feature>
<organism evidence="2 3">
    <name type="scientific">Hyphomonas beringensis</name>
    <dbReference type="NCBI Taxonomy" id="1280946"/>
    <lineage>
        <taxon>Bacteria</taxon>
        <taxon>Pseudomonadati</taxon>
        <taxon>Pseudomonadota</taxon>
        <taxon>Alphaproteobacteria</taxon>
        <taxon>Hyphomonadales</taxon>
        <taxon>Hyphomonadaceae</taxon>
        <taxon>Hyphomonas</taxon>
    </lineage>
</organism>
<name>A0A062U220_9PROT</name>
<evidence type="ECO:0000256" key="1">
    <source>
        <dbReference type="SAM" id="Phobius"/>
    </source>
</evidence>
<proteinExistence type="predicted"/>
<feature type="transmembrane region" description="Helical" evidence="1">
    <location>
        <begin position="172"/>
        <end position="194"/>
    </location>
</feature>
<gene>
    <name evidence="2" type="ORF">HY29_14125</name>
</gene>
<dbReference type="EMBL" id="AWFF01000037">
    <property type="protein sequence ID" value="KCZ54391.1"/>
    <property type="molecule type" value="Genomic_DNA"/>
</dbReference>
<evidence type="ECO:0000313" key="3">
    <source>
        <dbReference type="Proteomes" id="UP000027037"/>
    </source>
</evidence>
<keyword evidence="3" id="KW-1185">Reference proteome</keyword>
<dbReference type="PATRIC" id="fig|1280946.3.peg.1834"/>
<dbReference type="RefSeq" id="WP_034795995.1">
    <property type="nucleotide sequence ID" value="NZ_AWFF01000037.1"/>
</dbReference>
<protein>
    <submittedName>
        <fullName evidence="2">Uncharacterized protein</fullName>
    </submittedName>
</protein>
<feature type="transmembrane region" description="Helical" evidence="1">
    <location>
        <begin position="58"/>
        <end position="77"/>
    </location>
</feature>